<evidence type="ECO:0000256" key="6">
    <source>
        <dbReference type="SAM" id="Phobius"/>
    </source>
</evidence>
<dbReference type="InterPro" id="IPR000412">
    <property type="entry name" value="ABC_2_transport"/>
</dbReference>
<dbReference type="EMBL" id="CP079105">
    <property type="protein sequence ID" value="QXQ14537.1"/>
    <property type="molecule type" value="Genomic_DNA"/>
</dbReference>
<dbReference type="PANTHER" id="PTHR43229:SF2">
    <property type="entry name" value="NODULATION PROTEIN J"/>
    <property type="match status" value="1"/>
</dbReference>
<feature type="transmembrane region" description="Helical" evidence="6">
    <location>
        <begin position="240"/>
        <end position="257"/>
    </location>
</feature>
<proteinExistence type="predicted"/>
<reference evidence="8" key="1">
    <citation type="submission" date="2021-07" db="EMBL/GenBank/DDBJ databases">
        <title>Candidatus Kaistella beijingensis sp. nov. isolated from a municipal wastewater treatment plant is involved in sludge foaming.</title>
        <authorList>
            <person name="Song Y."/>
            <person name="Liu S.-J."/>
        </authorList>
    </citation>
    <scope>NUCLEOTIDE SEQUENCE</scope>
    <source>
        <strain evidence="8">DSM 43998</strain>
    </source>
</reference>
<name>A0ABX8SC36_9ACTN</name>
<evidence type="ECO:0000259" key="7">
    <source>
        <dbReference type="PROSITE" id="PS51012"/>
    </source>
</evidence>
<comment type="subcellular location">
    <subcellularLocation>
        <location evidence="1">Membrane</location>
        <topology evidence="1">Multi-pass membrane protein</topology>
    </subcellularLocation>
</comment>
<keyword evidence="3 6" id="KW-1133">Transmembrane helix</keyword>
<feature type="transmembrane region" description="Helical" evidence="6">
    <location>
        <begin position="148"/>
        <end position="171"/>
    </location>
</feature>
<feature type="transmembrane region" description="Helical" evidence="6">
    <location>
        <begin position="34"/>
        <end position="53"/>
    </location>
</feature>
<gene>
    <name evidence="8" type="ORF">KV203_03780</name>
</gene>
<dbReference type="PANTHER" id="PTHR43229">
    <property type="entry name" value="NODULATION PROTEIN J"/>
    <property type="match status" value="1"/>
</dbReference>
<evidence type="ECO:0000256" key="4">
    <source>
        <dbReference type="ARBA" id="ARBA00023136"/>
    </source>
</evidence>
<evidence type="ECO:0000313" key="9">
    <source>
        <dbReference type="Proteomes" id="UP000887023"/>
    </source>
</evidence>
<evidence type="ECO:0000256" key="2">
    <source>
        <dbReference type="ARBA" id="ARBA00022692"/>
    </source>
</evidence>
<keyword evidence="5" id="KW-0046">Antibiotic resistance</keyword>
<feature type="transmembrane region" description="Helical" evidence="6">
    <location>
        <begin position="65"/>
        <end position="91"/>
    </location>
</feature>
<accession>A0ABX8SC36</accession>
<keyword evidence="9" id="KW-1185">Reference proteome</keyword>
<evidence type="ECO:0000313" key="8">
    <source>
        <dbReference type="EMBL" id="QXQ14537.1"/>
    </source>
</evidence>
<dbReference type="PIRSF" id="PIRSF006648">
    <property type="entry name" value="DrrB"/>
    <property type="match status" value="1"/>
</dbReference>
<dbReference type="InterPro" id="IPR013525">
    <property type="entry name" value="ABC2_TM"/>
</dbReference>
<feature type="domain" description="ABC transmembrane type-2" evidence="7">
    <location>
        <begin position="34"/>
        <end position="261"/>
    </location>
</feature>
<evidence type="ECO:0000256" key="5">
    <source>
        <dbReference type="ARBA" id="ARBA00023251"/>
    </source>
</evidence>
<sequence>MTTLVNRHIRAQPSSFIQWLALTKRTVRMMRVKGEFIIAVLAPLIFTIGFYLPLKYVMQVQGIDYAQFVMAIIVLQAMSFTMTSAAAYSAVEAMSGFVERMQTMPIAPLVPVAARVTGALIRSTLSLIAALGFGYLIGFRVYGGPAQTALFCLFALGVATALALGADVLGLSAKNPASVTQALTLPTLIFGMLSCGFVPETGFPAWIRPFVRNQPVSQFSFALRDLADPGITPGLLGPPLAWLIGMFVIFLPLAAWASRRRG</sequence>
<organism evidence="8 9">
    <name type="scientific">Skermania pinensis</name>
    <dbReference type="NCBI Taxonomy" id="39122"/>
    <lineage>
        <taxon>Bacteria</taxon>
        <taxon>Bacillati</taxon>
        <taxon>Actinomycetota</taxon>
        <taxon>Actinomycetes</taxon>
        <taxon>Mycobacteriales</taxon>
        <taxon>Gordoniaceae</taxon>
        <taxon>Skermania</taxon>
    </lineage>
</organism>
<evidence type="ECO:0000256" key="1">
    <source>
        <dbReference type="ARBA" id="ARBA00004141"/>
    </source>
</evidence>
<dbReference type="Pfam" id="PF12698">
    <property type="entry name" value="ABC2_membrane_3"/>
    <property type="match status" value="1"/>
</dbReference>
<dbReference type="InterPro" id="IPR051784">
    <property type="entry name" value="Nod_factor_ABC_transporter"/>
</dbReference>
<keyword evidence="2 6" id="KW-0812">Transmembrane</keyword>
<protein>
    <submittedName>
        <fullName evidence="8">ABC transporter permease</fullName>
    </submittedName>
</protein>
<dbReference type="PROSITE" id="PS51012">
    <property type="entry name" value="ABC_TM2"/>
    <property type="match status" value="1"/>
</dbReference>
<dbReference type="Proteomes" id="UP000887023">
    <property type="component" value="Chromosome"/>
</dbReference>
<dbReference type="RefSeq" id="WP_066468734.1">
    <property type="nucleotide sequence ID" value="NZ_CBCRUZ010000004.1"/>
</dbReference>
<feature type="transmembrane region" description="Helical" evidence="6">
    <location>
        <begin position="112"/>
        <end position="136"/>
    </location>
</feature>
<keyword evidence="4 6" id="KW-0472">Membrane</keyword>
<evidence type="ECO:0000256" key="3">
    <source>
        <dbReference type="ARBA" id="ARBA00022989"/>
    </source>
</evidence>
<feature type="transmembrane region" description="Helical" evidence="6">
    <location>
        <begin position="183"/>
        <end position="207"/>
    </location>
</feature>
<dbReference type="InterPro" id="IPR047817">
    <property type="entry name" value="ABC2_TM_bact-type"/>
</dbReference>